<dbReference type="EMBL" id="JBAMIC010000008">
    <property type="protein sequence ID" value="KAK7104948.1"/>
    <property type="molecule type" value="Genomic_DNA"/>
</dbReference>
<dbReference type="InterPro" id="IPR029673">
    <property type="entry name" value="TMEM179"/>
</dbReference>
<comment type="caution">
    <text evidence="7">The sequence shown here is derived from an EMBL/GenBank/DDBJ whole genome shotgun (WGS) entry which is preliminary data.</text>
</comment>
<feature type="transmembrane region" description="Helical" evidence="6">
    <location>
        <begin position="20"/>
        <end position="39"/>
    </location>
</feature>
<feature type="transmembrane region" description="Helical" evidence="6">
    <location>
        <begin position="180"/>
        <end position="208"/>
    </location>
</feature>
<organism evidence="7 8">
    <name type="scientific">Littorina saxatilis</name>
    <dbReference type="NCBI Taxonomy" id="31220"/>
    <lineage>
        <taxon>Eukaryota</taxon>
        <taxon>Metazoa</taxon>
        <taxon>Spiralia</taxon>
        <taxon>Lophotrochozoa</taxon>
        <taxon>Mollusca</taxon>
        <taxon>Gastropoda</taxon>
        <taxon>Caenogastropoda</taxon>
        <taxon>Littorinimorpha</taxon>
        <taxon>Littorinoidea</taxon>
        <taxon>Littorinidae</taxon>
        <taxon>Littorina</taxon>
    </lineage>
</organism>
<evidence type="ECO:0000256" key="6">
    <source>
        <dbReference type="SAM" id="Phobius"/>
    </source>
</evidence>
<evidence type="ECO:0000256" key="4">
    <source>
        <dbReference type="ARBA" id="ARBA00023136"/>
    </source>
</evidence>
<keyword evidence="2 6" id="KW-0812">Transmembrane</keyword>
<dbReference type="InterPro" id="IPR059010">
    <property type="entry name" value="TMEM179-179B"/>
</dbReference>
<dbReference type="AlphaFoldDB" id="A0AAN9BF40"/>
<feature type="transmembrane region" description="Helical" evidence="6">
    <location>
        <begin position="80"/>
        <end position="103"/>
    </location>
</feature>
<keyword evidence="3 6" id="KW-1133">Transmembrane helix</keyword>
<sequence length="229" mass="26124">MADLSKFTEYAKSFFLQRAAGYCFIILASLFVLCPLGVLQTEFDDNCLLYSEVHYELFNKSVGGMVVWRMKFGPQSVCQYNLAVSAIFSLIYALVMVLGYIFLYIRDREKNEIDLGQIAFLVHGVLEVVVVVLMLVSACTISHGFTTLCDQFTDTGLRGYTVDSCSHVQTHNWRGYDATNFFVCLAVATAGSWFQFIFWLLQTVFVLWKLWRLNMLPVLPEWMKRGSSA</sequence>
<evidence type="ECO:0000313" key="8">
    <source>
        <dbReference type="Proteomes" id="UP001374579"/>
    </source>
</evidence>
<dbReference type="Proteomes" id="UP001374579">
    <property type="component" value="Unassembled WGS sequence"/>
</dbReference>
<keyword evidence="4 6" id="KW-0472">Membrane</keyword>
<keyword evidence="8" id="KW-1185">Reference proteome</keyword>
<dbReference type="Pfam" id="PF26158">
    <property type="entry name" value="Claudin_TMEM179-179B"/>
    <property type="match status" value="1"/>
</dbReference>
<evidence type="ECO:0000256" key="2">
    <source>
        <dbReference type="ARBA" id="ARBA00022692"/>
    </source>
</evidence>
<protein>
    <submittedName>
        <fullName evidence="7">Uncharacterized protein</fullName>
    </submittedName>
</protein>
<evidence type="ECO:0000256" key="1">
    <source>
        <dbReference type="ARBA" id="ARBA00004141"/>
    </source>
</evidence>
<feature type="transmembrane region" description="Helical" evidence="6">
    <location>
        <begin position="115"/>
        <end position="136"/>
    </location>
</feature>
<dbReference type="PANTHER" id="PTHR31872">
    <property type="entry name" value="TRANSMEMBRANE PROTEIN 179"/>
    <property type="match status" value="1"/>
</dbReference>
<comment type="subcellular location">
    <subcellularLocation>
        <location evidence="1">Membrane</location>
        <topology evidence="1">Multi-pass membrane protein</topology>
    </subcellularLocation>
</comment>
<evidence type="ECO:0000256" key="3">
    <source>
        <dbReference type="ARBA" id="ARBA00022989"/>
    </source>
</evidence>
<evidence type="ECO:0000313" key="7">
    <source>
        <dbReference type="EMBL" id="KAK7104948.1"/>
    </source>
</evidence>
<evidence type="ECO:0000256" key="5">
    <source>
        <dbReference type="ARBA" id="ARBA00093776"/>
    </source>
</evidence>
<reference evidence="7 8" key="1">
    <citation type="submission" date="2024-02" db="EMBL/GenBank/DDBJ databases">
        <title>Chromosome-scale genome assembly of the rough periwinkle Littorina saxatilis.</title>
        <authorList>
            <person name="De Jode A."/>
            <person name="Faria R."/>
            <person name="Formenti G."/>
            <person name="Sims Y."/>
            <person name="Smith T.P."/>
            <person name="Tracey A."/>
            <person name="Wood J.M.D."/>
            <person name="Zagrodzka Z.B."/>
            <person name="Johannesson K."/>
            <person name="Butlin R.K."/>
            <person name="Leder E.H."/>
        </authorList>
    </citation>
    <scope>NUCLEOTIDE SEQUENCE [LARGE SCALE GENOMIC DNA]</scope>
    <source>
        <strain evidence="7">Snail1</strain>
        <tissue evidence="7">Muscle</tissue>
    </source>
</reference>
<comment type="similarity">
    <text evidence="5">Belongs to the TMEM179 family.</text>
</comment>
<proteinExistence type="inferred from homology"/>
<dbReference type="PANTHER" id="PTHR31872:SF4">
    <property type="entry name" value="TRANSMEMBRANE PROTEIN 179"/>
    <property type="match status" value="1"/>
</dbReference>
<name>A0AAN9BF40_9CAEN</name>
<gene>
    <name evidence="7" type="ORF">V1264_019584</name>
</gene>
<accession>A0AAN9BF40</accession>